<dbReference type="AlphaFoldDB" id="A0A8J7LLW9"/>
<evidence type="ECO:0000256" key="2">
    <source>
        <dbReference type="ARBA" id="ARBA00022723"/>
    </source>
</evidence>
<dbReference type="GO" id="GO:0046872">
    <property type="term" value="F:metal ion binding"/>
    <property type="evidence" value="ECO:0007669"/>
    <property type="project" value="UniProtKB-KW"/>
</dbReference>
<keyword evidence="1 5" id="KW-0597">Phosphoprotein</keyword>
<dbReference type="InterPro" id="IPR017850">
    <property type="entry name" value="Alkaline_phosphatase_core_sf"/>
</dbReference>
<dbReference type="CDD" id="cd16016">
    <property type="entry name" value="AP-SPAP"/>
    <property type="match status" value="1"/>
</dbReference>
<dbReference type="InterPro" id="IPR026263">
    <property type="entry name" value="Alkaline_phosphatase_prok"/>
</dbReference>
<evidence type="ECO:0000313" key="8">
    <source>
        <dbReference type="Proteomes" id="UP000610931"/>
    </source>
</evidence>
<name>A0A8J7LLW9_9FLAO</name>
<sequence length="555" mass="61430">MLKNIISLTIILFVGTVCIAQEDKPNFGKKKTVTAHENPKLIVGIVVDQMRYDYLTRFYNRYGEGGFKRMMNDGFNCKNNHYNYVPTYTGPGHTSIYTGTTPKYHGVIANDWYDKDIKDMVYCAGDAAVQPVGTLDKAGKMSPHRMKTTTFADENRLFTQMRGKTIGISIKDRGAILPAGHTANAAYWFHGKNEGHWISSTHYMDKLPKWVNDFNASSTAKSYLKVWNTVYDINSYVESGSDLNAFEGGFKGKKTATFPYDLSKLSAQNGGFDILKSTPFGNSLTADFAIAAIDGEALGKDDITDVLAVSFSCTDYVGHNFGVNSKEIEDTYIRLDKDLERLFNSLDEKVGKNNYTVFLTADHGAVDVPAYLQSVKIPAGYLNNSKTRKVFDAFMVASYGSKDLVENISNNQIFLNREKIKALDLHLNDVQEAIVNEVITYESIDKAYSATTMSTTSFEIGVESLVQKGFNQKRSGDIIMVPDPAHISYGKTGSSHGSSLNYDTHVPLLFFGKGIEPGQTLRRTEITDIAPTMSALLGISFPNGAIGKPLEFVLE</sequence>
<evidence type="ECO:0000313" key="7">
    <source>
        <dbReference type="EMBL" id="MBJ6366819.1"/>
    </source>
</evidence>
<dbReference type="SUPFAM" id="SSF53649">
    <property type="entry name" value="Alkaline phosphatase-like"/>
    <property type="match status" value="1"/>
</dbReference>
<keyword evidence="3" id="KW-0732">Signal</keyword>
<evidence type="ECO:0000256" key="6">
    <source>
        <dbReference type="PIRSR" id="PIRSR031924-51"/>
    </source>
</evidence>
<dbReference type="InterPro" id="IPR002591">
    <property type="entry name" value="Phosphodiest/P_Trfase"/>
</dbReference>
<dbReference type="EMBL" id="JAELVQ010000002">
    <property type="protein sequence ID" value="MBJ6366819.1"/>
    <property type="molecule type" value="Genomic_DNA"/>
</dbReference>
<proteinExistence type="predicted"/>
<keyword evidence="2 4" id="KW-0479">Metal-binding</keyword>
<dbReference type="Gene3D" id="3.30.1360.150">
    <property type="match status" value="1"/>
</dbReference>
<dbReference type="GO" id="GO:0004035">
    <property type="term" value="F:alkaline phosphatase activity"/>
    <property type="evidence" value="ECO:0007669"/>
    <property type="project" value="InterPro"/>
</dbReference>
<dbReference type="Proteomes" id="UP000610931">
    <property type="component" value="Unassembled WGS sequence"/>
</dbReference>
<reference evidence="7" key="1">
    <citation type="submission" date="2020-12" db="EMBL/GenBank/DDBJ databases">
        <title>Snuella sp. nov., isolated from sediment in Incheon.</title>
        <authorList>
            <person name="Kim W."/>
        </authorList>
    </citation>
    <scope>NUCLEOTIDE SEQUENCE</scope>
    <source>
        <strain evidence="7">CAU 1569</strain>
    </source>
</reference>
<feature type="binding site" evidence="6">
    <location>
        <begin position="171"/>
        <end position="173"/>
    </location>
    <ligand>
        <name>substrate</name>
    </ligand>
</feature>
<organism evidence="7 8">
    <name type="scientific">Snuella sedimenti</name>
    <dbReference type="NCBI Taxonomy" id="2798802"/>
    <lineage>
        <taxon>Bacteria</taxon>
        <taxon>Pseudomonadati</taxon>
        <taxon>Bacteroidota</taxon>
        <taxon>Flavobacteriia</taxon>
        <taxon>Flavobacteriales</taxon>
        <taxon>Flavobacteriaceae</taxon>
        <taxon>Snuella</taxon>
    </lineage>
</organism>
<evidence type="ECO:0000256" key="4">
    <source>
        <dbReference type="PIRNR" id="PIRNR031924"/>
    </source>
</evidence>
<accession>A0A8J7LLW9</accession>
<protein>
    <submittedName>
        <fullName evidence="7">Alkaline phosphatase family protein</fullName>
    </submittedName>
</protein>
<dbReference type="PANTHER" id="PTHR10151">
    <property type="entry name" value="ECTONUCLEOTIDE PYROPHOSPHATASE/PHOSPHODIESTERASE"/>
    <property type="match status" value="1"/>
</dbReference>
<evidence type="ECO:0000256" key="1">
    <source>
        <dbReference type="ARBA" id="ARBA00022553"/>
    </source>
</evidence>
<keyword evidence="8" id="KW-1185">Reference proteome</keyword>
<dbReference type="Gene3D" id="3.40.720.10">
    <property type="entry name" value="Alkaline Phosphatase, subunit A"/>
    <property type="match status" value="1"/>
</dbReference>
<feature type="active site" description="Phosphothreonine intermediate" evidence="5">
    <location>
        <position position="89"/>
    </location>
</feature>
<gene>
    <name evidence="7" type="ORF">JF259_01840</name>
</gene>
<dbReference type="Pfam" id="PF01663">
    <property type="entry name" value="Phosphodiest"/>
    <property type="match status" value="1"/>
</dbReference>
<feature type="binding site" evidence="6">
    <location>
        <position position="110"/>
    </location>
    <ligand>
        <name>substrate</name>
    </ligand>
</feature>
<dbReference type="NCBIfam" id="NF042991">
    <property type="entry name" value="alk_phos_PafA"/>
    <property type="match status" value="1"/>
</dbReference>
<dbReference type="PIRSF" id="PIRSF031924">
    <property type="entry name" value="Pi-irrepressible_AP"/>
    <property type="match status" value="1"/>
</dbReference>
<dbReference type="PANTHER" id="PTHR10151:SF120">
    <property type="entry name" value="BIS(5'-ADENOSYL)-TRIPHOSPHATASE"/>
    <property type="match status" value="1"/>
</dbReference>
<evidence type="ECO:0000256" key="5">
    <source>
        <dbReference type="PIRSR" id="PIRSR031924-50"/>
    </source>
</evidence>
<evidence type="ECO:0000256" key="3">
    <source>
        <dbReference type="ARBA" id="ARBA00022729"/>
    </source>
</evidence>
<comment type="caution">
    <text evidence="7">The sequence shown here is derived from an EMBL/GenBank/DDBJ whole genome shotgun (WGS) entry which is preliminary data.</text>
</comment>
<dbReference type="RefSeq" id="WP_199112664.1">
    <property type="nucleotide sequence ID" value="NZ_JAELVQ010000002.1"/>
</dbReference>